<dbReference type="InterPro" id="IPR036390">
    <property type="entry name" value="WH_DNA-bd_sf"/>
</dbReference>
<keyword evidence="2" id="KW-1185">Reference proteome</keyword>
<evidence type="ECO:0000313" key="2">
    <source>
        <dbReference type="Proteomes" id="UP000198888"/>
    </source>
</evidence>
<evidence type="ECO:0000313" key="1">
    <source>
        <dbReference type="EMBL" id="SEI72788.1"/>
    </source>
</evidence>
<sequence>MKATESNAISAPKLAKTGDFDITPESIVNNLNQLENVGLLKSKNVRGPGNRPRKEFYIPEDGKTLRFELVPDDYHFSFEDAGVAKF</sequence>
<dbReference type="Proteomes" id="UP000198888">
    <property type="component" value="Unassembled WGS sequence"/>
</dbReference>
<dbReference type="Gene3D" id="1.10.10.10">
    <property type="entry name" value="Winged helix-like DNA-binding domain superfamily/Winged helix DNA-binding domain"/>
    <property type="match status" value="1"/>
</dbReference>
<name>A0A1H6SY18_9EURY</name>
<reference evidence="1 2" key="1">
    <citation type="submission" date="2016-10" db="EMBL/GenBank/DDBJ databases">
        <authorList>
            <person name="de Groot N.N."/>
        </authorList>
    </citation>
    <scope>NUCLEOTIDE SEQUENCE [LARGE SCALE GENOMIC DNA]</scope>
    <source>
        <strain evidence="1 2">DSM 22187</strain>
    </source>
</reference>
<protein>
    <submittedName>
        <fullName evidence="1">Uncharacterized protein</fullName>
    </submittedName>
</protein>
<organism evidence="1 2">
    <name type="scientific">Halohasta litchfieldiae</name>
    <dbReference type="NCBI Taxonomy" id="1073996"/>
    <lineage>
        <taxon>Archaea</taxon>
        <taxon>Methanobacteriati</taxon>
        <taxon>Methanobacteriota</taxon>
        <taxon>Stenosarchaea group</taxon>
        <taxon>Halobacteria</taxon>
        <taxon>Halobacteriales</taxon>
        <taxon>Haloferacaceae</taxon>
        <taxon>Halohasta</taxon>
    </lineage>
</organism>
<dbReference type="STRING" id="1073996.SAMN05444271_106140"/>
<dbReference type="EMBL" id="FNYR01000006">
    <property type="protein sequence ID" value="SEI72788.1"/>
    <property type="molecule type" value="Genomic_DNA"/>
</dbReference>
<dbReference type="AlphaFoldDB" id="A0A1H6SY18"/>
<accession>A0A1H6SY18</accession>
<proteinExistence type="predicted"/>
<gene>
    <name evidence="1" type="ORF">SAMN05444271_106140</name>
</gene>
<dbReference type="InterPro" id="IPR036388">
    <property type="entry name" value="WH-like_DNA-bd_sf"/>
</dbReference>
<dbReference type="SUPFAM" id="SSF46785">
    <property type="entry name" value="Winged helix' DNA-binding domain"/>
    <property type="match status" value="1"/>
</dbReference>